<dbReference type="AlphaFoldDB" id="A0AAE3GI13"/>
<feature type="transmembrane region" description="Helical" evidence="8">
    <location>
        <begin position="194"/>
        <end position="216"/>
    </location>
</feature>
<dbReference type="EMBL" id="JAMTCK010000011">
    <property type="protein sequence ID" value="MCP2167699.1"/>
    <property type="molecule type" value="Genomic_DNA"/>
</dbReference>
<keyword evidence="7 8" id="KW-0472">Membrane</keyword>
<dbReference type="InterPro" id="IPR000620">
    <property type="entry name" value="EamA_dom"/>
</dbReference>
<dbReference type="Pfam" id="PF00892">
    <property type="entry name" value="EamA"/>
    <property type="match status" value="1"/>
</dbReference>
<evidence type="ECO:0000256" key="1">
    <source>
        <dbReference type="ARBA" id="ARBA00004651"/>
    </source>
</evidence>
<keyword evidence="6 8" id="KW-1133">Transmembrane helix</keyword>
<feature type="transmembrane region" description="Helical" evidence="8">
    <location>
        <begin position="87"/>
        <end position="108"/>
    </location>
</feature>
<feature type="transmembrane region" description="Helical" evidence="8">
    <location>
        <begin position="114"/>
        <end position="135"/>
    </location>
</feature>
<organism evidence="10 11">
    <name type="scientific">Goodfellowiella coeruleoviolacea</name>
    <dbReference type="NCBI Taxonomy" id="334858"/>
    <lineage>
        <taxon>Bacteria</taxon>
        <taxon>Bacillati</taxon>
        <taxon>Actinomycetota</taxon>
        <taxon>Actinomycetes</taxon>
        <taxon>Pseudonocardiales</taxon>
        <taxon>Pseudonocardiaceae</taxon>
        <taxon>Goodfellowiella</taxon>
    </lineage>
</organism>
<feature type="transmembrane region" description="Helical" evidence="8">
    <location>
        <begin position="21"/>
        <end position="42"/>
    </location>
</feature>
<feature type="transmembrane region" description="Helical" evidence="8">
    <location>
        <begin position="142"/>
        <end position="159"/>
    </location>
</feature>
<feature type="transmembrane region" description="Helical" evidence="8">
    <location>
        <begin position="228"/>
        <end position="248"/>
    </location>
</feature>
<feature type="transmembrane region" description="Helical" evidence="8">
    <location>
        <begin position="54"/>
        <end position="75"/>
    </location>
</feature>
<keyword evidence="5 8" id="KW-0812">Transmembrane</keyword>
<dbReference type="InterPro" id="IPR004626">
    <property type="entry name" value="RarD"/>
</dbReference>
<comment type="similarity">
    <text evidence="2">Belongs to the EamA transporter family.</text>
</comment>
<sequence>MNRPRTPRSVVDTAHPASPNHTAGFLAGAGAYTAWGLLTLYWPLLEPAGAVEILAHRILWSLVFVLAVLALRRRWRWLVGLWRQPRVLLMLMAAGCFVGLNWGCYVWAVNNGHVIEASLGYYINPLFSALLGLLVLRESLGAAQRVALVLAGIGVAWLVVLSDRAPWIALALAASFGLYGLVKKRANTGVLESLAVESATLAGPALVFLAITGASGNNHFGPDPVQDLLLVSTGLATTVPLMLFGHAVNRVPLTTVGMLQFLTPTIQFLIGLFGFHENLGSTGLGPYCLVWAGVLVFVVGDVRARRRRTQGPGPQRELP</sequence>
<keyword evidence="11" id="KW-1185">Reference proteome</keyword>
<evidence type="ECO:0000256" key="7">
    <source>
        <dbReference type="ARBA" id="ARBA00023136"/>
    </source>
</evidence>
<dbReference type="SUPFAM" id="SSF103481">
    <property type="entry name" value="Multidrug resistance efflux transporter EmrE"/>
    <property type="match status" value="2"/>
</dbReference>
<accession>A0AAE3GI13</accession>
<comment type="subcellular location">
    <subcellularLocation>
        <location evidence="1">Cell membrane</location>
        <topology evidence="1">Multi-pass membrane protein</topology>
    </subcellularLocation>
</comment>
<protein>
    <submittedName>
        <fullName evidence="10">Chloramphenicol-sensitive protein RarD</fullName>
    </submittedName>
</protein>
<feature type="transmembrane region" description="Helical" evidence="8">
    <location>
        <begin position="281"/>
        <end position="300"/>
    </location>
</feature>
<feature type="domain" description="EamA" evidence="9">
    <location>
        <begin position="24"/>
        <end position="159"/>
    </location>
</feature>
<proteinExistence type="inferred from homology"/>
<comment type="caution">
    <text evidence="10">The sequence shown here is derived from an EMBL/GenBank/DDBJ whole genome shotgun (WGS) entry which is preliminary data.</text>
</comment>
<evidence type="ECO:0000313" key="11">
    <source>
        <dbReference type="Proteomes" id="UP001206128"/>
    </source>
</evidence>
<dbReference type="InterPro" id="IPR037185">
    <property type="entry name" value="EmrE-like"/>
</dbReference>
<feature type="transmembrane region" description="Helical" evidence="8">
    <location>
        <begin position="255"/>
        <end position="275"/>
    </location>
</feature>
<evidence type="ECO:0000256" key="4">
    <source>
        <dbReference type="ARBA" id="ARBA00022475"/>
    </source>
</evidence>
<dbReference type="PANTHER" id="PTHR22911">
    <property type="entry name" value="ACYL-MALONYL CONDENSING ENZYME-RELATED"/>
    <property type="match status" value="1"/>
</dbReference>
<dbReference type="Proteomes" id="UP001206128">
    <property type="component" value="Unassembled WGS sequence"/>
</dbReference>
<name>A0AAE3GI13_9PSEU</name>
<evidence type="ECO:0000256" key="6">
    <source>
        <dbReference type="ARBA" id="ARBA00022989"/>
    </source>
</evidence>
<reference evidence="10" key="1">
    <citation type="submission" date="2022-06" db="EMBL/GenBank/DDBJ databases">
        <title>Genomic Encyclopedia of Archaeal and Bacterial Type Strains, Phase II (KMG-II): from individual species to whole genera.</title>
        <authorList>
            <person name="Goeker M."/>
        </authorList>
    </citation>
    <scope>NUCLEOTIDE SEQUENCE</scope>
    <source>
        <strain evidence="10">DSM 43935</strain>
    </source>
</reference>
<evidence type="ECO:0000256" key="5">
    <source>
        <dbReference type="ARBA" id="ARBA00022692"/>
    </source>
</evidence>
<evidence type="ECO:0000313" key="10">
    <source>
        <dbReference type="EMBL" id="MCP2167699.1"/>
    </source>
</evidence>
<gene>
    <name evidence="10" type="ORF">LX83_004572</name>
</gene>
<dbReference type="RefSeq" id="WP_253774829.1">
    <property type="nucleotide sequence ID" value="NZ_JAMTCK010000011.1"/>
</dbReference>
<feature type="transmembrane region" description="Helical" evidence="8">
    <location>
        <begin position="165"/>
        <end position="182"/>
    </location>
</feature>
<evidence type="ECO:0000256" key="8">
    <source>
        <dbReference type="SAM" id="Phobius"/>
    </source>
</evidence>
<evidence type="ECO:0000259" key="9">
    <source>
        <dbReference type="Pfam" id="PF00892"/>
    </source>
</evidence>
<keyword evidence="3" id="KW-0813">Transport</keyword>
<dbReference type="NCBIfam" id="TIGR00688">
    <property type="entry name" value="rarD"/>
    <property type="match status" value="1"/>
</dbReference>
<dbReference type="GO" id="GO:0005886">
    <property type="term" value="C:plasma membrane"/>
    <property type="evidence" value="ECO:0007669"/>
    <property type="project" value="UniProtKB-SubCell"/>
</dbReference>
<keyword evidence="4" id="KW-1003">Cell membrane</keyword>
<evidence type="ECO:0000256" key="2">
    <source>
        <dbReference type="ARBA" id="ARBA00007362"/>
    </source>
</evidence>
<evidence type="ECO:0000256" key="3">
    <source>
        <dbReference type="ARBA" id="ARBA00022448"/>
    </source>
</evidence>
<dbReference type="PANTHER" id="PTHR22911:SF137">
    <property type="entry name" value="SOLUTE CARRIER FAMILY 35 MEMBER G2-RELATED"/>
    <property type="match status" value="1"/>
</dbReference>